<organism evidence="3 4">
    <name type="scientific">Paenibacillus campinasensis</name>
    <dbReference type="NCBI Taxonomy" id="66347"/>
    <lineage>
        <taxon>Bacteria</taxon>
        <taxon>Bacillati</taxon>
        <taxon>Bacillota</taxon>
        <taxon>Bacilli</taxon>
        <taxon>Bacillales</taxon>
        <taxon>Paenibacillaceae</taxon>
        <taxon>Paenibacillus</taxon>
    </lineage>
</organism>
<proteinExistence type="predicted"/>
<feature type="transmembrane region" description="Helical" evidence="1">
    <location>
        <begin position="51"/>
        <end position="72"/>
    </location>
</feature>
<dbReference type="OrthoDB" id="2569390at2"/>
<feature type="domain" description="DUF4367" evidence="2">
    <location>
        <begin position="140"/>
        <end position="252"/>
    </location>
</feature>
<dbReference type="PANTHER" id="PTHR37507:SF2">
    <property type="entry name" value="SPORULATION PROTEIN YDCC"/>
    <property type="match status" value="1"/>
</dbReference>
<reference evidence="3 4" key="1">
    <citation type="submission" date="2017-07" db="EMBL/GenBank/DDBJ databases">
        <title>Isolation and whole genome analysis of endospore-forming bacteria from heroin.</title>
        <authorList>
            <person name="Kalinowski J."/>
            <person name="Ahrens B."/>
            <person name="Al-Dilaimi A."/>
            <person name="Winkler A."/>
            <person name="Wibberg D."/>
            <person name="Schleenbecker U."/>
            <person name="Ruckert C."/>
            <person name="Wolfel R."/>
            <person name="Grass G."/>
        </authorList>
    </citation>
    <scope>NUCLEOTIDE SEQUENCE [LARGE SCALE GENOMIC DNA]</scope>
    <source>
        <strain evidence="3 4">7537-G1</strain>
    </source>
</reference>
<gene>
    <name evidence="3" type="ORF">CHH67_05310</name>
</gene>
<dbReference type="Pfam" id="PF14285">
    <property type="entry name" value="DUF4367"/>
    <property type="match status" value="1"/>
</dbReference>
<dbReference type="EMBL" id="NPBY01000015">
    <property type="protein sequence ID" value="PAD78872.1"/>
    <property type="molecule type" value="Genomic_DNA"/>
</dbReference>
<keyword evidence="1" id="KW-1133">Transmembrane helix</keyword>
<evidence type="ECO:0000313" key="3">
    <source>
        <dbReference type="EMBL" id="PAD78872.1"/>
    </source>
</evidence>
<evidence type="ECO:0000313" key="4">
    <source>
        <dbReference type="Proteomes" id="UP000215596"/>
    </source>
</evidence>
<dbReference type="InterPro" id="IPR052944">
    <property type="entry name" value="Sporulation_related"/>
</dbReference>
<dbReference type="InterPro" id="IPR025377">
    <property type="entry name" value="DUF4367"/>
</dbReference>
<sequence length="253" mass="28272">MNEQNEQDRVIRKWLQDEYNSIEIPDPSPAWDKVRIQLERRRRHKKLRSRMAILAAVVAAALMINAAATISISKTYAQMSSLLQEVRDYLVEIFFTKEAFDHSAAVTAPPAPDEAEHAALPEEVSLEAAQAKLGFSLLVPAAMPDRYSLDRVRIFQEEDGEYRNAYLEYASSDQHIVKISQHVISPGSTRVKSDISASAGDIQQVWIGGSQGVLIIVPEGYATLEWLTEDGIKISISGKLNVQELMRVAESLH</sequence>
<keyword evidence="1" id="KW-0812">Transmembrane</keyword>
<accession>A0A268F0H3</accession>
<dbReference type="AlphaFoldDB" id="A0A268F0H3"/>
<protein>
    <recommendedName>
        <fullName evidence="2">DUF4367 domain-containing protein</fullName>
    </recommendedName>
</protein>
<dbReference type="Proteomes" id="UP000215596">
    <property type="component" value="Unassembled WGS sequence"/>
</dbReference>
<dbReference type="PANTHER" id="PTHR37507">
    <property type="entry name" value="SPORULATION PROTEIN YDCC"/>
    <property type="match status" value="1"/>
</dbReference>
<keyword evidence="1" id="KW-0472">Membrane</keyword>
<evidence type="ECO:0000259" key="2">
    <source>
        <dbReference type="Pfam" id="PF14285"/>
    </source>
</evidence>
<evidence type="ECO:0000256" key="1">
    <source>
        <dbReference type="SAM" id="Phobius"/>
    </source>
</evidence>
<comment type="caution">
    <text evidence="3">The sequence shown here is derived from an EMBL/GenBank/DDBJ whole genome shotgun (WGS) entry which is preliminary data.</text>
</comment>
<dbReference type="RefSeq" id="WP_095263954.1">
    <property type="nucleotide sequence ID" value="NZ_NPBY01000015.1"/>
</dbReference>
<name>A0A268F0H3_9BACL</name>